<feature type="domain" description="Superoxide dismutase copper/zinc binding" evidence="3">
    <location>
        <begin position="584"/>
        <end position="704"/>
    </location>
</feature>
<keyword evidence="4" id="KW-1185">Reference proteome</keyword>
<gene>
    <name evidence="5" type="primary">cusr</name>
</gene>
<dbReference type="Gene3D" id="2.60.40.200">
    <property type="entry name" value="Superoxide dismutase, copper/zinc binding domain"/>
    <property type="match status" value="4"/>
</dbReference>
<dbReference type="PANTHER" id="PTHR20910:SF1">
    <property type="entry name" value="SUPEROXIDE DISMUTASE COPPER_ZINC BINDING DOMAIN-CONTAINING PROTEIN"/>
    <property type="match status" value="1"/>
</dbReference>
<reference evidence="5" key="1">
    <citation type="submission" date="2025-08" db="UniProtKB">
        <authorList>
            <consortium name="RefSeq"/>
        </authorList>
    </citation>
    <scope>IDENTIFICATION</scope>
</reference>
<dbReference type="AlphaFoldDB" id="A0A9Y4N3J2"/>
<accession>A0A9Y4N3J2</accession>
<dbReference type="InterPro" id="IPR001424">
    <property type="entry name" value="SOD_Cu_Zn_dom"/>
</dbReference>
<dbReference type="Pfam" id="PF00080">
    <property type="entry name" value="Sod_Cu"/>
    <property type="match status" value="3"/>
</dbReference>
<feature type="domain" description="Superoxide dismutase copper/zinc binding" evidence="3">
    <location>
        <begin position="417"/>
        <end position="563"/>
    </location>
</feature>
<feature type="compositionally biased region" description="Basic and acidic residues" evidence="1">
    <location>
        <begin position="456"/>
        <end position="471"/>
    </location>
</feature>
<evidence type="ECO:0000313" key="5">
    <source>
        <dbReference type="RefSeq" id="XP_008280663.1"/>
    </source>
</evidence>
<evidence type="ECO:0000313" key="4">
    <source>
        <dbReference type="Proteomes" id="UP000694891"/>
    </source>
</evidence>
<evidence type="ECO:0000256" key="1">
    <source>
        <dbReference type="SAM" id="MobiDB-lite"/>
    </source>
</evidence>
<organism evidence="4 5">
    <name type="scientific">Stegastes partitus</name>
    <name type="common">bicolor damselfish</name>
    <dbReference type="NCBI Taxonomy" id="144197"/>
    <lineage>
        <taxon>Eukaryota</taxon>
        <taxon>Metazoa</taxon>
        <taxon>Chordata</taxon>
        <taxon>Craniata</taxon>
        <taxon>Vertebrata</taxon>
        <taxon>Euteleostomi</taxon>
        <taxon>Actinopterygii</taxon>
        <taxon>Neopterygii</taxon>
        <taxon>Teleostei</taxon>
        <taxon>Neoteleostei</taxon>
        <taxon>Acanthomorphata</taxon>
        <taxon>Ovalentaria</taxon>
        <taxon>Pomacentridae</taxon>
        <taxon>Stegastes</taxon>
    </lineage>
</organism>
<dbReference type="PANTHER" id="PTHR20910">
    <property type="entry name" value="AGAP001623-PA"/>
    <property type="match status" value="1"/>
</dbReference>
<dbReference type="GO" id="GO:0006801">
    <property type="term" value="P:superoxide metabolic process"/>
    <property type="evidence" value="ECO:0007669"/>
    <property type="project" value="InterPro"/>
</dbReference>
<feature type="region of interest" description="Disordered" evidence="1">
    <location>
        <begin position="452"/>
        <end position="474"/>
    </location>
</feature>
<dbReference type="GO" id="GO:0046872">
    <property type="term" value="F:metal ion binding"/>
    <property type="evidence" value="ECO:0007669"/>
    <property type="project" value="InterPro"/>
</dbReference>
<evidence type="ECO:0000259" key="3">
    <source>
        <dbReference type="Pfam" id="PF00080"/>
    </source>
</evidence>
<dbReference type="Proteomes" id="UP000694891">
    <property type="component" value="Unplaced"/>
</dbReference>
<name>A0A9Y4N3J2_9TELE</name>
<dbReference type="RefSeq" id="XP_008280663.1">
    <property type="nucleotide sequence ID" value="XM_008282441.1"/>
</dbReference>
<proteinExistence type="predicted"/>
<dbReference type="SUPFAM" id="SSF49329">
    <property type="entry name" value="Cu,Zn superoxide dismutase-like"/>
    <property type="match status" value="4"/>
</dbReference>
<feature type="domain" description="Superoxide dismutase copper/zinc binding" evidence="3">
    <location>
        <begin position="264"/>
        <end position="388"/>
    </location>
</feature>
<feature type="signal peptide" evidence="2">
    <location>
        <begin position="1"/>
        <end position="18"/>
    </location>
</feature>
<evidence type="ECO:0000256" key="2">
    <source>
        <dbReference type="SAM" id="SignalP"/>
    </source>
</evidence>
<sequence length="982" mass="105259">MCLLPAALLLFLLDSISCVQFLAPFNMGGVMGQVQFDSDNQVATVNVSGAGSCASVTFSLSEFPVMYGHFAQPCSEANIGSSIFNFTANPVSSSSVNVSRLFENRSNLDDFSLTLQTCNGTKVCAVVSQGQTLLTRQARFTGSIAGNVYIRSNRGNSSPRLLSDLMTIGQVNASQTNITLRVSTSSAASCDVLLGSLDTSALTSLGVVNVGTPLQFQKSRLDLTSLNAANSFLLLRVGSSYQCAQIYTVAEKQVSAVLNMKGIRGYFSFRQASPFDVTELRVNLTNLRSRVGPYHVHKFPVPLLGTNSSSLCSNDNVGGHWNPFGLNTSAPTYPNGPGSTHDMYEVGDLSAKHMSLAGLNAVDAKFTDFHLPLFGRNSIVGRSVVIHLTDGARYVCASIGYPGEVAVGRAVFQSPVVGVIWFTQLVSNPLSDVSIFLDLAYGNPTMTPTRNHNWHVHTDPISSERDDDENRCSSTRGHWNPFNISTEDISYALHCGTSAPLSCEVGDFSSKYRTIDLGTNIGGVEAKYFFTDVTSWVPGSGIIGRSVVIHQADRGGPRIACANVTMVRVPRARLGSWLGPEMSDGQVQFSQSIPQGPTTINVSLMNLSSLAGGYHVHILPLKPGTVEPCSNANIQGHYNPLRWNISNSPPPGNGTVDQYEIGDISGKFGLLTGQNDFDAVYMDTNMPMTGPYSVVGRSIVVHYTNGSRMRCANITAERNTDGQFITARAVFNGTVNGTVTLYQQTFLDGSGGDTTLEVNLQSSARINATEASLFIAINRTGANGQCSSVGSTFNPFNMTSMSSSCSMQTPLSCVVGEISTRHGNVSLTERQLYTDSIIQLNGDNTVVHRSLVLKNGDSIIACADILPVSPSAQQTFPTVTNFSRFDFRRRVAEVLQVGRARITILSGSPMPVDEVNCQQVSFMVSGNVSTDLLNSVQSSELMGPFRESDSCTRSAGLPLVPGSFLLGLMFAAACLLPSTTYL</sequence>
<keyword evidence="2" id="KW-0732">Signal</keyword>
<dbReference type="InterPro" id="IPR053257">
    <property type="entry name" value="Cu-only_SOD"/>
</dbReference>
<protein>
    <submittedName>
        <fullName evidence="5">Uncharacterized protein cusr</fullName>
    </submittedName>
</protein>
<dbReference type="InterPro" id="IPR036423">
    <property type="entry name" value="SOD-like_Cu/Zn_dom_sf"/>
</dbReference>
<feature type="chain" id="PRO_5041312563" evidence="2">
    <location>
        <begin position="19"/>
        <end position="982"/>
    </location>
</feature>
<dbReference type="CTD" id="100004316"/>